<dbReference type="InterPro" id="IPR023200">
    <property type="entry name" value="RMF_sf"/>
</dbReference>
<dbReference type="RefSeq" id="WP_134762876.1">
    <property type="nucleotide sequence ID" value="NZ_SOZD01000004.1"/>
</dbReference>
<protein>
    <recommendedName>
        <fullName evidence="6">Ribosome modulation factor</fullName>
    </recommendedName>
</protein>
<feature type="region of interest" description="Disordered" evidence="3">
    <location>
        <begin position="45"/>
        <end position="74"/>
    </location>
</feature>
<dbReference type="Gene3D" id="1.10.10.620">
    <property type="entry name" value="ribosome modulation factor like domain"/>
    <property type="match status" value="1"/>
</dbReference>
<dbReference type="NCBIfam" id="NF041886">
    <property type="entry name" value="Rmf_CrpP_fam"/>
    <property type="match status" value="1"/>
</dbReference>
<dbReference type="Proteomes" id="UP000298179">
    <property type="component" value="Unassembled WGS sequence"/>
</dbReference>
<feature type="compositionally biased region" description="Basic and acidic residues" evidence="3">
    <location>
        <begin position="59"/>
        <end position="74"/>
    </location>
</feature>
<evidence type="ECO:0000313" key="5">
    <source>
        <dbReference type="Proteomes" id="UP000298179"/>
    </source>
</evidence>
<dbReference type="OrthoDB" id="7205624at2"/>
<evidence type="ECO:0000256" key="3">
    <source>
        <dbReference type="SAM" id="MobiDB-lite"/>
    </source>
</evidence>
<reference evidence="4 5" key="1">
    <citation type="submission" date="2019-03" db="EMBL/GenBank/DDBJ databases">
        <title>Jiella endophytica sp. nov., a novel endophytic bacterium isolated from root of Ficus microcarpa Linn. f.</title>
        <authorList>
            <person name="Tuo L."/>
        </authorList>
    </citation>
    <scope>NUCLEOTIDE SEQUENCE [LARGE SCALE GENOMIC DNA]</scope>
    <source>
        <strain evidence="4 5">CBS5Q-3</strain>
    </source>
</reference>
<evidence type="ECO:0000256" key="1">
    <source>
        <dbReference type="ARBA" id="ARBA00022490"/>
    </source>
</evidence>
<dbReference type="GO" id="GO:0006417">
    <property type="term" value="P:regulation of translation"/>
    <property type="evidence" value="ECO:0007669"/>
    <property type="project" value="UniProtKB-KW"/>
</dbReference>
<sequence>MVTDAFEQGRLAFRHNHPMSACRYPVGSDLRAQWMAGWNTARNAAPGGDGSAHPGMMSDARRVGDLGRPAAHES</sequence>
<keyword evidence="5" id="KW-1185">Reference proteome</keyword>
<proteinExistence type="predicted"/>
<dbReference type="AlphaFoldDB" id="A0A4Y8RGW8"/>
<organism evidence="4 5">
    <name type="scientific">Jiella endophytica</name>
    <dbReference type="NCBI Taxonomy" id="2558362"/>
    <lineage>
        <taxon>Bacteria</taxon>
        <taxon>Pseudomonadati</taxon>
        <taxon>Pseudomonadota</taxon>
        <taxon>Alphaproteobacteria</taxon>
        <taxon>Hyphomicrobiales</taxon>
        <taxon>Aurantimonadaceae</taxon>
        <taxon>Jiella</taxon>
    </lineage>
</organism>
<dbReference type="EMBL" id="SOZD01000004">
    <property type="protein sequence ID" value="TFF21992.1"/>
    <property type="molecule type" value="Genomic_DNA"/>
</dbReference>
<keyword evidence="2" id="KW-0810">Translation regulation</keyword>
<gene>
    <name evidence="4" type="ORF">E3C22_15185</name>
</gene>
<evidence type="ECO:0008006" key="6">
    <source>
        <dbReference type="Google" id="ProtNLM"/>
    </source>
</evidence>
<accession>A0A4Y8RGW8</accession>
<dbReference type="InterPro" id="IPR007040">
    <property type="entry name" value="Ribosome_modulation_factor"/>
</dbReference>
<comment type="caution">
    <text evidence="4">The sequence shown here is derived from an EMBL/GenBank/DDBJ whole genome shotgun (WGS) entry which is preliminary data.</text>
</comment>
<evidence type="ECO:0000256" key="2">
    <source>
        <dbReference type="ARBA" id="ARBA00022845"/>
    </source>
</evidence>
<name>A0A4Y8RGW8_9HYPH</name>
<dbReference type="Pfam" id="PF04957">
    <property type="entry name" value="RMF"/>
    <property type="match status" value="1"/>
</dbReference>
<evidence type="ECO:0000313" key="4">
    <source>
        <dbReference type="EMBL" id="TFF21992.1"/>
    </source>
</evidence>
<keyword evidence="1" id="KW-0963">Cytoplasm</keyword>